<keyword evidence="5 9" id="KW-0106">Calcium</keyword>
<evidence type="ECO:0000256" key="5">
    <source>
        <dbReference type="ARBA" id="ARBA00022837"/>
    </source>
</evidence>
<keyword evidence="14" id="KW-1185">Reference proteome</keyword>
<feature type="signal peptide" evidence="10">
    <location>
        <begin position="1"/>
        <end position="15"/>
    </location>
</feature>
<dbReference type="SUPFAM" id="SSF49899">
    <property type="entry name" value="Concanavalin A-like lectins/glucanases"/>
    <property type="match status" value="1"/>
</dbReference>
<comment type="subcellular location">
    <subcellularLocation>
        <location evidence="1 9">Secreted</location>
    </subcellularLocation>
</comment>
<dbReference type="GO" id="GO:0005576">
    <property type="term" value="C:extracellular region"/>
    <property type="evidence" value="ECO:0007669"/>
    <property type="project" value="UniProtKB-SubCell"/>
</dbReference>
<evidence type="ECO:0000256" key="4">
    <source>
        <dbReference type="ARBA" id="ARBA00022729"/>
    </source>
</evidence>
<comment type="subunit">
    <text evidence="9">Homopentamer. Pentaxin (or pentraxin) have a discoid arrangement of 5 non-covalently bound subunits.</text>
</comment>
<dbReference type="GeneTree" id="ENSGT01100000263515"/>
<dbReference type="FunFam" id="2.60.120.200:FF:000070">
    <property type="entry name" value="Serum amyloid P-component"/>
    <property type="match status" value="1"/>
</dbReference>
<dbReference type="AlphaFoldDB" id="A0A147B2L9"/>
<feature type="domain" description="Pentraxin (PTX)" evidence="11">
    <location>
        <begin position="21"/>
        <end position="223"/>
    </location>
</feature>
<dbReference type="GeneID" id="105929710"/>
<dbReference type="PANTHER" id="PTHR45869:SF7">
    <property type="entry name" value="C-REACTIVE PROTEIN"/>
    <property type="match status" value="1"/>
</dbReference>
<dbReference type="Proteomes" id="UP000265000">
    <property type="component" value="Unplaced"/>
</dbReference>
<dbReference type="EMBL" id="GCES01001304">
    <property type="protein sequence ID" value="JAR85019.1"/>
    <property type="molecule type" value="Transcribed_RNA"/>
</dbReference>
<feature type="chain" id="PRO_5044549198" description="Pentraxin family member" evidence="10">
    <location>
        <begin position="16"/>
        <end position="224"/>
    </location>
</feature>
<evidence type="ECO:0000256" key="6">
    <source>
        <dbReference type="ARBA" id="ARBA00023157"/>
    </source>
</evidence>
<keyword evidence="4 10" id="KW-0732">Signal</keyword>
<evidence type="ECO:0000313" key="12">
    <source>
        <dbReference type="EMBL" id="JAR85019.1"/>
    </source>
</evidence>
<dbReference type="GO" id="GO:0046872">
    <property type="term" value="F:metal ion binding"/>
    <property type="evidence" value="ECO:0007669"/>
    <property type="project" value="UniProtKB-KW"/>
</dbReference>
<reference evidence="13" key="2">
    <citation type="submission" date="2025-05" db="UniProtKB">
        <authorList>
            <consortium name="Ensembl"/>
        </authorList>
    </citation>
    <scope>IDENTIFICATION</scope>
</reference>
<comment type="cofactor">
    <cofactor evidence="9">
        <name>Ca(2+)</name>
        <dbReference type="ChEBI" id="CHEBI:29108"/>
    </cofactor>
    <text evidence="9">Binds 2 calcium ions per subunit.</text>
</comment>
<dbReference type="OrthoDB" id="547680at2759"/>
<keyword evidence="3 9" id="KW-0479">Metal-binding</keyword>
<dbReference type="PANTHER" id="PTHR45869">
    <property type="entry name" value="C-REACTIVE PROTEIN-RELATED"/>
    <property type="match status" value="1"/>
</dbReference>
<dbReference type="SMART" id="SM00159">
    <property type="entry name" value="PTX"/>
    <property type="match status" value="1"/>
</dbReference>
<dbReference type="InterPro" id="IPR051005">
    <property type="entry name" value="Pentraxin_domain"/>
</dbReference>
<dbReference type="Pfam" id="PF00354">
    <property type="entry name" value="Pentaxin"/>
    <property type="match status" value="1"/>
</dbReference>
<name>A0A147B2L9_FUNHE</name>
<comment type="caution">
    <text evidence="8">Lacks conserved residue(s) required for the propagation of feature annotation.</text>
</comment>
<dbReference type="PRINTS" id="PR00895">
    <property type="entry name" value="PENTAXIN"/>
</dbReference>
<evidence type="ECO:0000313" key="13">
    <source>
        <dbReference type="Ensembl" id="ENSFHEP00000013507.1"/>
    </source>
</evidence>
<keyword evidence="6" id="KW-1015">Disulfide bond</keyword>
<dbReference type="STRING" id="8078.ENSFHEP00000013507"/>
<evidence type="ECO:0000256" key="9">
    <source>
        <dbReference type="RuleBase" id="RU362112"/>
    </source>
</evidence>
<keyword evidence="2" id="KW-0964">Secreted</keyword>
<proteinExistence type="inferred from homology"/>
<accession>A0A147B2L9</accession>
<protein>
    <recommendedName>
        <fullName evidence="9">Pentraxin family member</fullName>
    </recommendedName>
</protein>
<reference evidence="12" key="1">
    <citation type="submission" date="2015-01" db="EMBL/GenBank/DDBJ databases">
        <title>EvidentialGene: Evidence-directed Construction of Complete mRNA Transcriptomes without Genomes.</title>
        <authorList>
            <person name="Gilbert D.G."/>
        </authorList>
    </citation>
    <scope>NUCLEOTIDE SEQUENCE</scope>
</reference>
<sequence length="224" mass="25201">MRLLVLLGMLTACAAITQDLSGKMLIFPLETNTTHVKLKTTKKDFNAVTVCQRSFTDLERTHLLFSLSTPTYTNGFLVLWHGSDKALGIYTRNAYAVFGKLDYKLNAWHSVCTTWDSASGLVQVWLDGRPSTKKFTSSGSTINGNPIIILGQEQDTHGGGFDIKQSFVGMMSDVHMWDYILSPCEIQKYVDERNFTPGNVLNWRAMDFQIIDKVLLENKEMVCS</sequence>
<comment type="similarity">
    <text evidence="7 9">Belongs to the pentraxin family.</text>
</comment>
<dbReference type="InterPro" id="IPR013320">
    <property type="entry name" value="ConA-like_dom_sf"/>
</dbReference>
<dbReference type="Gene3D" id="2.60.120.200">
    <property type="match status" value="1"/>
</dbReference>
<evidence type="ECO:0000256" key="3">
    <source>
        <dbReference type="ARBA" id="ARBA00022723"/>
    </source>
</evidence>
<evidence type="ECO:0000259" key="11">
    <source>
        <dbReference type="PROSITE" id="PS51828"/>
    </source>
</evidence>
<evidence type="ECO:0000256" key="10">
    <source>
        <dbReference type="SAM" id="SignalP"/>
    </source>
</evidence>
<evidence type="ECO:0000313" key="14">
    <source>
        <dbReference type="Proteomes" id="UP000265000"/>
    </source>
</evidence>
<organism evidence="12">
    <name type="scientific">Fundulus heteroclitus</name>
    <name type="common">Killifish</name>
    <name type="synonym">Mummichog</name>
    <dbReference type="NCBI Taxonomy" id="8078"/>
    <lineage>
        <taxon>Eukaryota</taxon>
        <taxon>Metazoa</taxon>
        <taxon>Chordata</taxon>
        <taxon>Craniata</taxon>
        <taxon>Vertebrata</taxon>
        <taxon>Euteleostomi</taxon>
        <taxon>Actinopterygii</taxon>
        <taxon>Neopterygii</taxon>
        <taxon>Teleostei</taxon>
        <taxon>Neoteleostei</taxon>
        <taxon>Acanthomorphata</taxon>
        <taxon>Ovalentaria</taxon>
        <taxon>Atherinomorphae</taxon>
        <taxon>Cyprinodontiformes</taxon>
        <taxon>Fundulidae</taxon>
        <taxon>Fundulus</taxon>
    </lineage>
</organism>
<evidence type="ECO:0000256" key="2">
    <source>
        <dbReference type="ARBA" id="ARBA00022525"/>
    </source>
</evidence>
<evidence type="ECO:0000256" key="1">
    <source>
        <dbReference type="ARBA" id="ARBA00004613"/>
    </source>
</evidence>
<dbReference type="InterPro" id="IPR001759">
    <property type="entry name" value="PTX_dom"/>
</dbReference>
<evidence type="ECO:0000256" key="8">
    <source>
        <dbReference type="PROSITE-ProRule" id="PRU01172"/>
    </source>
</evidence>
<dbReference type="Ensembl" id="ENSFHET00000021063.1">
    <property type="protein sequence ID" value="ENSFHEP00000013507.1"/>
    <property type="gene ID" value="ENSFHEG00000015001.1"/>
</dbReference>
<evidence type="ECO:0000256" key="7">
    <source>
        <dbReference type="ARBA" id="ARBA00038102"/>
    </source>
</evidence>
<dbReference type="PROSITE" id="PS51828">
    <property type="entry name" value="PTX_2"/>
    <property type="match status" value="1"/>
</dbReference>